<organism evidence="2 3">
    <name type="scientific">Zestomonas insulae</name>
    <dbReference type="NCBI Taxonomy" id="2809017"/>
    <lineage>
        <taxon>Bacteria</taxon>
        <taxon>Pseudomonadati</taxon>
        <taxon>Pseudomonadota</taxon>
        <taxon>Gammaproteobacteria</taxon>
        <taxon>Pseudomonadales</taxon>
        <taxon>Pseudomonadaceae</taxon>
        <taxon>Zestomonas</taxon>
    </lineage>
</organism>
<keyword evidence="1" id="KW-0472">Membrane</keyword>
<reference evidence="2 3" key="1">
    <citation type="submission" date="2021-02" db="EMBL/GenBank/DDBJ databases">
        <authorList>
            <person name="Lee D.-H."/>
        </authorList>
    </citation>
    <scope>NUCLEOTIDE SEQUENCE [LARGE SCALE GENOMIC DNA]</scope>
    <source>
        <strain evidence="2 3">UL073</strain>
    </source>
</reference>
<keyword evidence="3" id="KW-1185">Reference proteome</keyword>
<proteinExistence type="predicted"/>
<keyword evidence="1" id="KW-1133">Transmembrane helix</keyword>
<feature type="transmembrane region" description="Helical" evidence="1">
    <location>
        <begin position="158"/>
        <end position="178"/>
    </location>
</feature>
<sequence length="185" mass="20731">MGFYSVISGILFLGACQAFLVGLGTPLMWPAAVLVITVLNETVVTSELVERKTQPVDYRIDMKLLDMLTFSLLTWALLVLNPTINAMNVDVSASLPGVGKPRYFWALLLVYWGLTLVWNIRAGQFDKSLWKTWFLGWMGAMWLPPLLALFIHWRATDFLHATPAPSLLMLAAVGSYLLSKIWAAR</sequence>
<feature type="transmembrane region" description="Helical" evidence="1">
    <location>
        <begin position="64"/>
        <end position="83"/>
    </location>
</feature>
<evidence type="ECO:0000313" key="2">
    <source>
        <dbReference type="EMBL" id="MBM7060320.1"/>
    </source>
</evidence>
<feature type="transmembrane region" description="Helical" evidence="1">
    <location>
        <begin position="132"/>
        <end position="152"/>
    </location>
</feature>
<feature type="transmembrane region" description="Helical" evidence="1">
    <location>
        <begin position="28"/>
        <end position="44"/>
    </location>
</feature>
<accession>A0ABS2IEK5</accession>
<dbReference type="Proteomes" id="UP000717995">
    <property type="component" value="Unassembled WGS sequence"/>
</dbReference>
<protein>
    <submittedName>
        <fullName evidence="2">Uncharacterized protein</fullName>
    </submittedName>
</protein>
<feature type="transmembrane region" description="Helical" evidence="1">
    <location>
        <begin position="103"/>
        <end position="120"/>
    </location>
</feature>
<evidence type="ECO:0000256" key="1">
    <source>
        <dbReference type="SAM" id="Phobius"/>
    </source>
</evidence>
<name>A0ABS2IEK5_9GAMM</name>
<keyword evidence="1" id="KW-0812">Transmembrane</keyword>
<comment type="caution">
    <text evidence="2">The sequence shown here is derived from an EMBL/GenBank/DDBJ whole genome shotgun (WGS) entry which is preliminary data.</text>
</comment>
<evidence type="ECO:0000313" key="3">
    <source>
        <dbReference type="Proteomes" id="UP000717995"/>
    </source>
</evidence>
<gene>
    <name evidence="2" type="ORF">JQX08_06345</name>
</gene>
<dbReference type="EMBL" id="JAFEUP010000002">
    <property type="protein sequence ID" value="MBM7060320.1"/>
    <property type="molecule type" value="Genomic_DNA"/>
</dbReference>
<dbReference type="RefSeq" id="WP_204915444.1">
    <property type="nucleotide sequence ID" value="NZ_JAFEUP010000002.1"/>
</dbReference>